<evidence type="ECO:0000313" key="1">
    <source>
        <dbReference type="EMBL" id="KAG2175536.1"/>
    </source>
</evidence>
<organism evidence="1 2">
    <name type="scientific">Mortierella isabellina</name>
    <name type="common">Filamentous fungus</name>
    <name type="synonym">Umbelopsis isabellina</name>
    <dbReference type="NCBI Taxonomy" id="91625"/>
    <lineage>
        <taxon>Eukaryota</taxon>
        <taxon>Fungi</taxon>
        <taxon>Fungi incertae sedis</taxon>
        <taxon>Mucoromycota</taxon>
        <taxon>Mucoromycotina</taxon>
        <taxon>Umbelopsidomycetes</taxon>
        <taxon>Umbelopsidales</taxon>
        <taxon>Umbelopsidaceae</taxon>
        <taxon>Umbelopsis</taxon>
    </lineage>
</organism>
<dbReference type="EMBL" id="JAEPQZ010000011">
    <property type="protein sequence ID" value="KAG2175536.1"/>
    <property type="molecule type" value="Genomic_DNA"/>
</dbReference>
<dbReference type="OrthoDB" id="2357462at2759"/>
<gene>
    <name evidence="1" type="ORF">INT43_001183</name>
</gene>
<evidence type="ECO:0000313" key="2">
    <source>
        <dbReference type="Proteomes" id="UP000654370"/>
    </source>
</evidence>
<accession>A0A8H7U885</accession>
<comment type="caution">
    <text evidence="1">The sequence shown here is derived from an EMBL/GenBank/DDBJ whole genome shotgun (WGS) entry which is preliminary data.</text>
</comment>
<name>A0A8H7U885_MORIS</name>
<proteinExistence type="predicted"/>
<reference evidence="1" key="1">
    <citation type="submission" date="2020-12" db="EMBL/GenBank/DDBJ databases">
        <title>Metabolic potential, ecology and presence of endohyphal bacteria is reflected in genomic diversity of Mucoromycotina.</title>
        <authorList>
            <person name="Muszewska A."/>
            <person name="Okrasinska A."/>
            <person name="Steczkiewicz K."/>
            <person name="Drgas O."/>
            <person name="Orlowska M."/>
            <person name="Perlinska-Lenart U."/>
            <person name="Aleksandrzak-Piekarczyk T."/>
            <person name="Szatraj K."/>
            <person name="Zielenkiewicz U."/>
            <person name="Pilsyk S."/>
            <person name="Malc E."/>
            <person name="Mieczkowski P."/>
            <person name="Kruszewska J.S."/>
            <person name="Biernat P."/>
            <person name="Pawlowska J."/>
        </authorList>
    </citation>
    <scope>NUCLEOTIDE SEQUENCE</scope>
    <source>
        <strain evidence="1">WA0000067209</strain>
    </source>
</reference>
<dbReference type="Proteomes" id="UP000654370">
    <property type="component" value="Unassembled WGS sequence"/>
</dbReference>
<sequence length="162" mass="18023">MKRLPWFRDSDNASLGSYYCEKPEIEHRSGEGQRITLTGHSQPLHGNECNDNDIQDDMTPWVAPLQTHSLTDDTIESTPHADSAICELATDYIHAAKDNFGSKQSSDNVVHAPSPIHGLRHRQHHHTDGRELYGVVGNFEGLLLGGNDASQQNYIYCPNCVS</sequence>
<keyword evidence="2" id="KW-1185">Reference proteome</keyword>
<dbReference type="AlphaFoldDB" id="A0A8H7U885"/>
<protein>
    <submittedName>
        <fullName evidence="1">Uncharacterized protein</fullName>
    </submittedName>
</protein>